<organism evidence="3 4">
    <name type="scientific">Meganyctiphanes norvegica</name>
    <name type="common">Northern krill</name>
    <name type="synonym">Thysanopoda norvegica</name>
    <dbReference type="NCBI Taxonomy" id="48144"/>
    <lineage>
        <taxon>Eukaryota</taxon>
        <taxon>Metazoa</taxon>
        <taxon>Ecdysozoa</taxon>
        <taxon>Arthropoda</taxon>
        <taxon>Crustacea</taxon>
        <taxon>Multicrustacea</taxon>
        <taxon>Malacostraca</taxon>
        <taxon>Eumalacostraca</taxon>
        <taxon>Eucarida</taxon>
        <taxon>Euphausiacea</taxon>
        <taxon>Euphausiidae</taxon>
        <taxon>Meganyctiphanes</taxon>
    </lineage>
</organism>
<dbReference type="EMBL" id="CAXKWB010005841">
    <property type="protein sequence ID" value="CAL4080122.1"/>
    <property type="molecule type" value="Genomic_DNA"/>
</dbReference>
<accession>A0AAV2QH02</accession>
<reference evidence="3 4" key="1">
    <citation type="submission" date="2024-05" db="EMBL/GenBank/DDBJ databases">
        <authorList>
            <person name="Wallberg A."/>
        </authorList>
    </citation>
    <scope>NUCLEOTIDE SEQUENCE [LARGE SCALE GENOMIC DNA]</scope>
</reference>
<gene>
    <name evidence="3" type="ORF">MNOR_LOCUS11194</name>
</gene>
<feature type="signal peptide" evidence="2">
    <location>
        <begin position="1"/>
        <end position="16"/>
    </location>
</feature>
<evidence type="ECO:0000313" key="4">
    <source>
        <dbReference type="Proteomes" id="UP001497623"/>
    </source>
</evidence>
<keyword evidence="2" id="KW-0732">Signal</keyword>
<protein>
    <submittedName>
        <fullName evidence="3">Uncharacterized protein</fullName>
    </submittedName>
</protein>
<evidence type="ECO:0000256" key="2">
    <source>
        <dbReference type="SAM" id="SignalP"/>
    </source>
</evidence>
<name>A0AAV2QH02_MEGNR</name>
<comment type="caution">
    <text evidence="3">The sequence shown here is derived from an EMBL/GenBank/DDBJ whole genome shotgun (WGS) entry which is preliminary data.</text>
</comment>
<keyword evidence="4" id="KW-1185">Reference proteome</keyword>
<feature type="chain" id="PRO_5043438748" evidence="2">
    <location>
        <begin position="17"/>
        <end position="106"/>
    </location>
</feature>
<dbReference type="AlphaFoldDB" id="A0AAV2QH02"/>
<dbReference type="Proteomes" id="UP001497623">
    <property type="component" value="Unassembled WGS sequence"/>
</dbReference>
<feature type="region of interest" description="Disordered" evidence="1">
    <location>
        <begin position="33"/>
        <end position="66"/>
    </location>
</feature>
<sequence length="106" mass="11476">MLILLVVAFITTAAHAHPAGKGNEAQIEQLPPINLEDLAQPLDPSQQVDDVGPSFQFEDPFTDPKDINWEDYVQQPLGGMPPGVDWCPGGIKKLCPKSKVDDQGKG</sequence>
<proteinExistence type="predicted"/>
<evidence type="ECO:0000256" key="1">
    <source>
        <dbReference type="SAM" id="MobiDB-lite"/>
    </source>
</evidence>
<evidence type="ECO:0000313" key="3">
    <source>
        <dbReference type="EMBL" id="CAL4080122.1"/>
    </source>
</evidence>